<proteinExistence type="inferred from homology"/>
<dbReference type="GO" id="GO:0042121">
    <property type="term" value="P:alginic acid biosynthetic process"/>
    <property type="evidence" value="ECO:0007669"/>
    <property type="project" value="InterPro"/>
</dbReference>
<dbReference type="InterPro" id="IPR024194">
    <property type="entry name" value="Ac/AlaTfrase_AlgI/DltB"/>
</dbReference>
<dbReference type="RefSeq" id="WP_106310689.1">
    <property type="nucleotide sequence ID" value="NZ_PVWO01000431.1"/>
</dbReference>
<dbReference type="PANTHER" id="PTHR13285:SF18">
    <property type="entry name" value="PROTEIN-CYSTEINE N-PALMITOYLTRANSFERASE RASP"/>
    <property type="match status" value="1"/>
</dbReference>
<dbReference type="PANTHER" id="PTHR13285">
    <property type="entry name" value="ACYLTRANSFERASE"/>
    <property type="match status" value="1"/>
</dbReference>
<evidence type="ECO:0000256" key="6">
    <source>
        <dbReference type="ARBA" id="ARBA00023136"/>
    </source>
</evidence>
<accession>A0A2T1FVU8</accession>
<organism evidence="9 10">
    <name type="scientific">Chamaesiphon polymorphus CCALA 037</name>
    <dbReference type="NCBI Taxonomy" id="2107692"/>
    <lineage>
        <taxon>Bacteria</taxon>
        <taxon>Bacillati</taxon>
        <taxon>Cyanobacteriota</taxon>
        <taxon>Cyanophyceae</taxon>
        <taxon>Gomontiellales</taxon>
        <taxon>Chamaesiphonaceae</taxon>
        <taxon>Chamaesiphon</taxon>
    </lineage>
</organism>
<feature type="transmembrane region" description="Helical" evidence="8">
    <location>
        <begin position="331"/>
        <end position="350"/>
    </location>
</feature>
<dbReference type="OrthoDB" id="9805788at2"/>
<dbReference type="GO" id="GO:0016746">
    <property type="term" value="F:acyltransferase activity"/>
    <property type="evidence" value="ECO:0007669"/>
    <property type="project" value="UniProtKB-KW"/>
</dbReference>
<protein>
    <submittedName>
        <fullName evidence="9">Membrane-bound O-acyltransferase family protein</fullName>
    </submittedName>
</protein>
<keyword evidence="7 9" id="KW-0012">Acyltransferase</keyword>
<evidence type="ECO:0000256" key="1">
    <source>
        <dbReference type="ARBA" id="ARBA00004651"/>
    </source>
</evidence>
<keyword evidence="10" id="KW-1185">Reference proteome</keyword>
<comment type="caution">
    <text evidence="9">The sequence shown here is derived from an EMBL/GenBank/DDBJ whole genome shotgun (WGS) entry which is preliminary data.</text>
</comment>
<sequence length="508" mass="58576">MKFISSNYAIFLSVTLLCYWGIARTQNQKLWVIVISSILFYISFLQIQYFPVILMMILVNYWIGKILLDSQIIEYKDIQSWLDEDYFQRWLPRGKKQRKRLLIVGISFNILLLIAAKYIPFLLTIAAPLNPLKLQPLAMWMKTSFLPPLGISFLSFESAAYLIDVYKGSPATGNLLKYAAYKSFFPKLVSGPITHYHQFAPQLNNLRFPSIERLAEAGWLIASGAIKKTLIADNLAVIVRLIFDPNTLDRAGSIDLWLAIFAYGLQLYLDFSGYVDIVMGTAILFGINLPTNFNFPYMSVSIADFWRRWHISLGNWLRDYIYIPLGGSHLGLFRTCLNLFALMLISGIWHGADWGYIVWGVIHGTALVIHRLTHTLSQKIDALAKFWSSWLGHLSGWFLTQLLVFVTWIWFRLPNTQQSNLVFQHLWGHPRDAQFVNKIYVENLHLADSQVVLILVGIFTAIFVTYTFDRLLKVSLNWPLKLLLIPLCLYVVWLLSPTESLGFIYFDF</sequence>
<evidence type="ECO:0000256" key="2">
    <source>
        <dbReference type="ARBA" id="ARBA00010323"/>
    </source>
</evidence>
<dbReference type="PIRSF" id="PIRSF500217">
    <property type="entry name" value="AlgI"/>
    <property type="match status" value="1"/>
</dbReference>
<comment type="similarity">
    <text evidence="2 7">Belongs to the membrane-bound acyltransferase family.</text>
</comment>
<evidence type="ECO:0000313" key="9">
    <source>
        <dbReference type="EMBL" id="PSB49118.1"/>
    </source>
</evidence>
<feature type="transmembrane region" description="Helical" evidence="8">
    <location>
        <begin position="101"/>
        <end position="125"/>
    </location>
</feature>
<evidence type="ECO:0000256" key="7">
    <source>
        <dbReference type="PIRNR" id="PIRNR016636"/>
    </source>
</evidence>
<dbReference type="InterPro" id="IPR028362">
    <property type="entry name" value="AlgI"/>
</dbReference>
<keyword evidence="3 7" id="KW-1003">Cell membrane</keyword>
<evidence type="ECO:0000256" key="5">
    <source>
        <dbReference type="ARBA" id="ARBA00022989"/>
    </source>
</evidence>
<feature type="transmembrane region" description="Helical" evidence="8">
    <location>
        <begin position="450"/>
        <end position="468"/>
    </location>
</feature>
<dbReference type="EMBL" id="PVWO01000431">
    <property type="protein sequence ID" value="PSB49118.1"/>
    <property type="molecule type" value="Genomic_DNA"/>
</dbReference>
<reference evidence="9 10" key="1">
    <citation type="submission" date="2018-03" db="EMBL/GenBank/DDBJ databases">
        <title>The ancient ancestry and fast evolution of plastids.</title>
        <authorList>
            <person name="Moore K.R."/>
            <person name="Magnabosco C."/>
            <person name="Momper L."/>
            <person name="Gold D.A."/>
            <person name="Bosak T."/>
            <person name="Fournier G.P."/>
        </authorList>
    </citation>
    <scope>NUCLEOTIDE SEQUENCE [LARGE SCALE GENOMIC DNA]</scope>
    <source>
        <strain evidence="9 10">CCALA 037</strain>
    </source>
</reference>
<feature type="transmembrane region" description="Helical" evidence="8">
    <location>
        <begin position="145"/>
        <end position="163"/>
    </location>
</feature>
<dbReference type="AlphaFoldDB" id="A0A2T1FVU8"/>
<evidence type="ECO:0000313" key="10">
    <source>
        <dbReference type="Proteomes" id="UP000238937"/>
    </source>
</evidence>
<evidence type="ECO:0000256" key="3">
    <source>
        <dbReference type="ARBA" id="ARBA00022475"/>
    </source>
</evidence>
<dbReference type="InterPro" id="IPR051085">
    <property type="entry name" value="MB_O-acyltransferase"/>
</dbReference>
<dbReference type="PIRSF" id="PIRSF016636">
    <property type="entry name" value="AlgI_DltB"/>
    <property type="match status" value="1"/>
</dbReference>
<dbReference type="Proteomes" id="UP000238937">
    <property type="component" value="Unassembled WGS sequence"/>
</dbReference>
<feature type="transmembrane region" description="Helical" evidence="8">
    <location>
        <begin position="394"/>
        <end position="411"/>
    </location>
</feature>
<dbReference type="GO" id="GO:0005886">
    <property type="term" value="C:plasma membrane"/>
    <property type="evidence" value="ECO:0007669"/>
    <property type="project" value="UniProtKB-SubCell"/>
</dbReference>
<dbReference type="Pfam" id="PF03062">
    <property type="entry name" value="MBOAT"/>
    <property type="match status" value="1"/>
</dbReference>
<comment type="subcellular location">
    <subcellularLocation>
        <location evidence="1">Cell membrane</location>
        <topology evidence="1">Multi-pass membrane protein</topology>
    </subcellularLocation>
</comment>
<name>A0A2T1FVU8_9CYAN</name>
<dbReference type="InterPro" id="IPR004299">
    <property type="entry name" value="MBOAT_fam"/>
</dbReference>
<evidence type="ECO:0000256" key="8">
    <source>
        <dbReference type="SAM" id="Phobius"/>
    </source>
</evidence>
<keyword evidence="7 9" id="KW-0808">Transferase</keyword>
<keyword evidence="6 7" id="KW-0472">Membrane</keyword>
<keyword evidence="5 8" id="KW-1133">Transmembrane helix</keyword>
<keyword evidence="4 8" id="KW-0812">Transmembrane</keyword>
<feature type="transmembrane region" description="Helical" evidence="8">
    <location>
        <begin position="35"/>
        <end position="63"/>
    </location>
</feature>
<evidence type="ECO:0000256" key="4">
    <source>
        <dbReference type="ARBA" id="ARBA00022692"/>
    </source>
</evidence>
<feature type="transmembrane region" description="Helical" evidence="8">
    <location>
        <begin position="480"/>
        <end position="506"/>
    </location>
</feature>
<feature type="transmembrane region" description="Helical" evidence="8">
    <location>
        <begin position="356"/>
        <end position="373"/>
    </location>
</feature>
<gene>
    <name evidence="9" type="ORF">C7B77_23590</name>
</gene>